<gene>
    <name evidence="1" type="ORF">COU15_03060</name>
</gene>
<comment type="caution">
    <text evidence="1">The sequence shown here is derived from an EMBL/GenBank/DDBJ whole genome shotgun (WGS) entry which is preliminary data.</text>
</comment>
<sequence length="220" mass="25516">MKVDEKKKAILLRKKGESIKEIARVLGVSKGSVSLWVRDILLTKQQRSILTARGFSKDAIEKRRLNRIGKTDKRHAIVFDAAKDSIQEISSRELWLIAVALYWGEGGKTRKGLVRISNSDPDLLRMIMRFFREVEGVPEEKFRCHVHTFSHLNAKKAEKYWSQITHIPLTRFYKTYVKQSTATQQKRDTTPYGTAQIYICDTALYLKMMGWIGRLRELSL</sequence>
<evidence type="ECO:0000313" key="1">
    <source>
        <dbReference type="EMBL" id="PIR85040.1"/>
    </source>
</evidence>
<dbReference type="AlphaFoldDB" id="A0A2H0UFA2"/>
<organism evidence="1 2">
    <name type="scientific">Candidatus Kaiserbacteria bacterium CG10_big_fil_rev_8_21_14_0_10_45_20</name>
    <dbReference type="NCBI Taxonomy" id="1974607"/>
    <lineage>
        <taxon>Bacteria</taxon>
        <taxon>Candidatus Kaiseribacteriota</taxon>
    </lineage>
</organism>
<protein>
    <submittedName>
        <fullName evidence="1">Uncharacterized protein</fullName>
    </submittedName>
</protein>
<name>A0A2H0UFA2_9BACT</name>
<reference evidence="2" key="1">
    <citation type="submission" date="2017-09" db="EMBL/GenBank/DDBJ databases">
        <title>Depth-based differentiation of microbial function through sediment-hosted aquifers and enrichment of novel symbionts in the deep terrestrial subsurface.</title>
        <authorList>
            <person name="Probst A.J."/>
            <person name="Ladd B."/>
            <person name="Jarett J.K."/>
            <person name="Geller-Mcgrath D.E."/>
            <person name="Sieber C.M.K."/>
            <person name="Emerson J.B."/>
            <person name="Anantharaman K."/>
            <person name="Thomas B.C."/>
            <person name="Malmstrom R."/>
            <person name="Stieglmeier M."/>
            <person name="Klingl A."/>
            <person name="Woyke T."/>
            <person name="Ryan C.M."/>
            <person name="Banfield J.F."/>
        </authorList>
    </citation>
    <scope>NUCLEOTIDE SEQUENCE [LARGE SCALE GENOMIC DNA]</scope>
</reference>
<proteinExistence type="predicted"/>
<dbReference type="InterPro" id="IPR009057">
    <property type="entry name" value="Homeodomain-like_sf"/>
</dbReference>
<dbReference type="SUPFAM" id="SSF46689">
    <property type="entry name" value="Homeodomain-like"/>
    <property type="match status" value="1"/>
</dbReference>
<evidence type="ECO:0000313" key="2">
    <source>
        <dbReference type="Proteomes" id="UP000229315"/>
    </source>
</evidence>
<dbReference type="EMBL" id="PFBH01000017">
    <property type="protein sequence ID" value="PIR85040.1"/>
    <property type="molecule type" value="Genomic_DNA"/>
</dbReference>
<accession>A0A2H0UFA2</accession>
<dbReference type="Pfam" id="PF13384">
    <property type="entry name" value="HTH_23"/>
    <property type="match status" value="1"/>
</dbReference>
<dbReference type="Proteomes" id="UP000229315">
    <property type="component" value="Unassembled WGS sequence"/>
</dbReference>